<dbReference type="OrthoDB" id="5785537at2"/>
<keyword evidence="1" id="KW-0472">Membrane</keyword>
<dbReference type="Pfam" id="PF10993">
    <property type="entry name" value="DUF2818"/>
    <property type="match status" value="1"/>
</dbReference>
<proteinExistence type="predicted"/>
<name>A0A2G9CHB5_9BURK</name>
<comment type="caution">
    <text evidence="2">The sequence shown here is derived from an EMBL/GenBank/DDBJ whole genome shotgun (WGS) entry which is preliminary data.</text>
</comment>
<dbReference type="AlphaFoldDB" id="A0A2G9CHB5"/>
<feature type="transmembrane region" description="Helical" evidence="1">
    <location>
        <begin position="6"/>
        <end position="23"/>
    </location>
</feature>
<keyword evidence="3" id="KW-1185">Reference proteome</keyword>
<keyword evidence="1" id="KW-0812">Transmembrane</keyword>
<protein>
    <recommendedName>
        <fullName evidence="4">DUF2818 domain-containing protein</fullName>
    </recommendedName>
</protein>
<sequence>MEQGASVWVVLVVALVAANLPYLSSRVLLVGPRRDPKAAGWRLLELFLLALATLAVGFGLEARLGQRSPQGWEFYAAALALFVTLGFPGFVWRYLRRSRSKVREFDDEEAA</sequence>
<gene>
    <name evidence="2" type="ORF">CS062_01470</name>
</gene>
<feature type="transmembrane region" description="Helical" evidence="1">
    <location>
        <begin position="43"/>
        <end position="62"/>
    </location>
</feature>
<dbReference type="EMBL" id="PEOG01000006">
    <property type="protein sequence ID" value="PIM54899.1"/>
    <property type="molecule type" value="Genomic_DNA"/>
</dbReference>
<organism evidence="2 3">
    <name type="scientific">Roseateles chitinivorans</name>
    <dbReference type="NCBI Taxonomy" id="2917965"/>
    <lineage>
        <taxon>Bacteria</taxon>
        <taxon>Pseudomonadati</taxon>
        <taxon>Pseudomonadota</taxon>
        <taxon>Betaproteobacteria</taxon>
        <taxon>Burkholderiales</taxon>
        <taxon>Sphaerotilaceae</taxon>
        <taxon>Roseateles</taxon>
    </lineage>
</organism>
<feature type="transmembrane region" description="Helical" evidence="1">
    <location>
        <begin position="74"/>
        <end position="95"/>
    </location>
</feature>
<evidence type="ECO:0000256" key="1">
    <source>
        <dbReference type="SAM" id="Phobius"/>
    </source>
</evidence>
<evidence type="ECO:0000313" key="3">
    <source>
        <dbReference type="Proteomes" id="UP000231501"/>
    </source>
</evidence>
<dbReference type="PIRSF" id="PIRSF019883">
    <property type="entry name" value="UCP019883"/>
    <property type="match status" value="1"/>
</dbReference>
<keyword evidence="1" id="KW-1133">Transmembrane helix</keyword>
<dbReference type="RefSeq" id="WP_099859707.1">
    <property type="nucleotide sequence ID" value="NZ_PEOG01000006.1"/>
</dbReference>
<dbReference type="Proteomes" id="UP000231501">
    <property type="component" value="Unassembled WGS sequence"/>
</dbReference>
<accession>A0A2G9CHB5</accession>
<dbReference type="InterPro" id="IPR016768">
    <property type="entry name" value="UCP019883"/>
</dbReference>
<evidence type="ECO:0000313" key="2">
    <source>
        <dbReference type="EMBL" id="PIM54899.1"/>
    </source>
</evidence>
<reference evidence="2 3" key="1">
    <citation type="submission" date="2017-11" db="EMBL/GenBank/DDBJ databases">
        <title>Draft genome sequence of Mitsuaria sp. HWN-4.</title>
        <authorList>
            <person name="Gundlapally S.R."/>
        </authorList>
    </citation>
    <scope>NUCLEOTIDE SEQUENCE [LARGE SCALE GENOMIC DNA]</scope>
    <source>
        <strain evidence="2 3">HWN-4</strain>
    </source>
</reference>
<evidence type="ECO:0008006" key="4">
    <source>
        <dbReference type="Google" id="ProtNLM"/>
    </source>
</evidence>